<keyword evidence="2" id="KW-0690">Ribosome biogenesis</keyword>
<evidence type="ECO:0000256" key="5">
    <source>
        <dbReference type="ARBA" id="ARBA00037300"/>
    </source>
</evidence>
<keyword evidence="4" id="KW-0539">Nucleus</keyword>
<dbReference type="GO" id="GO:0032040">
    <property type="term" value="C:small-subunit processome"/>
    <property type="evidence" value="ECO:0007669"/>
    <property type="project" value="InterPro"/>
</dbReference>
<keyword evidence="3" id="KW-0698">rRNA processing</keyword>
<feature type="non-terminal residue" evidence="8">
    <location>
        <position position="144"/>
    </location>
</feature>
<dbReference type="EMBL" id="CAAE01011926">
    <property type="protein sequence ID" value="CAF94166.1"/>
    <property type="molecule type" value="Genomic_DNA"/>
</dbReference>
<evidence type="ECO:0000256" key="3">
    <source>
        <dbReference type="ARBA" id="ARBA00022552"/>
    </source>
</evidence>
<dbReference type="FunFam" id="3.40.50.1010:FF:000006">
    <property type="entry name" value="rRNA-processing protein UTP23 homolog"/>
    <property type="match status" value="1"/>
</dbReference>
<name>Q4SYW6_TETNG</name>
<dbReference type="InterPro" id="IPR006984">
    <property type="entry name" value="Fcf1/UTP23"/>
</dbReference>
<protein>
    <recommendedName>
        <fullName evidence="7">rRNA-processing protein UTP23 homolog</fullName>
    </recommendedName>
</protein>
<comment type="function">
    <text evidence="5">Involved in rRNA-processing and ribosome biogenesis.</text>
</comment>
<dbReference type="Pfam" id="PF04900">
    <property type="entry name" value="Fcf1"/>
    <property type="match status" value="1"/>
</dbReference>
<evidence type="ECO:0000256" key="6">
    <source>
        <dbReference type="ARBA" id="ARBA00038503"/>
    </source>
</evidence>
<organism evidence="8">
    <name type="scientific">Tetraodon nigroviridis</name>
    <name type="common">Spotted green pufferfish</name>
    <name type="synonym">Chelonodon nigroviridis</name>
    <dbReference type="NCBI Taxonomy" id="99883"/>
    <lineage>
        <taxon>Eukaryota</taxon>
        <taxon>Metazoa</taxon>
        <taxon>Chordata</taxon>
        <taxon>Craniata</taxon>
        <taxon>Vertebrata</taxon>
        <taxon>Euteleostomi</taxon>
        <taxon>Actinopterygii</taxon>
        <taxon>Neopterygii</taxon>
        <taxon>Teleostei</taxon>
        <taxon>Neoteleostei</taxon>
        <taxon>Acanthomorphata</taxon>
        <taxon>Eupercaria</taxon>
        <taxon>Tetraodontiformes</taxon>
        <taxon>Tetradontoidea</taxon>
        <taxon>Tetraodontidae</taxon>
        <taxon>Tetraodon</taxon>
    </lineage>
</organism>
<dbReference type="GO" id="GO:0006364">
    <property type="term" value="P:rRNA processing"/>
    <property type="evidence" value="ECO:0007669"/>
    <property type="project" value="UniProtKB-KW"/>
</dbReference>
<reference evidence="8" key="1">
    <citation type="journal article" date="2004" name="Nature">
        <title>Genome duplication in the teleost fish Tetraodon nigroviridis reveals the early vertebrate proto-karyotype.</title>
        <authorList>
            <person name="Jaillon O."/>
            <person name="Aury J.-M."/>
            <person name="Brunet F."/>
            <person name="Petit J.-L."/>
            <person name="Stange-Thomann N."/>
            <person name="Mauceli E."/>
            <person name="Bouneau L."/>
            <person name="Fischer C."/>
            <person name="Ozouf-Costaz C."/>
            <person name="Bernot A."/>
            <person name="Nicaud S."/>
            <person name="Jaffe D."/>
            <person name="Fisher S."/>
            <person name="Lutfalla G."/>
            <person name="Dossat C."/>
            <person name="Segurens B."/>
            <person name="Dasilva C."/>
            <person name="Salanoubat M."/>
            <person name="Levy M."/>
            <person name="Boudet N."/>
            <person name="Castellano S."/>
            <person name="Anthouard V."/>
            <person name="Jubin C."/>
            <person name="Castelli V."/>
            <person name="Katinka M."/>
            <person name="Vacherie B."/>
            <person name="Biemont C."/>
            <person name="Skalli Z."/>
            <person name="Cattolico L."/>
            <person name="Poulain J."/>
            <person name="De Berardinis V."/>
            <person name="Cruaud C."/>
            <person name="Duprat S."/>
            <person name="Brottier P."/>
            <person name="Coutanceau J.-P."/>
            <person name="Gouzy J."/>
            <person name="Parra G."/>
            <person name="Lardier G."/>
            <person name="Chapple C."/>
            <person name="McKernan K.J."/>
            <person name="McEwan P."/>
            <person name="Bosak S."/>
            <person name="Kellis M."/>
            <person name="Volff J.-N."/>
            <person name="Guigo R."/>
            <person name="Zody M.C."/>
            <person name="Mesirov J."/>
            <person name="Lindblad-Toh K."/>
            <person name="Birren B."/>
            <person name="Nusbaum C."/>
            <person name="Kahn D."/>
            <person name="Robinson-Rechavi M."/>
            <person name="Laudet V."/>
            <person name="Schachter V."/>
            <person name="Quetier F."/>
            <person name="Saurin W."/>
            <person name="Scarpelli C."/>
            <person name="Wincker P."/>
            <person name="Lander E.S."/>
            <person name="Weissenbach J."/>
            <person name="Roest Crollius H."/>
        </authorList>
    </citation>
    <scope>NUCLEOTIDE SEQUENCE [LARGE SCALE GENOMIC DNA]</scope>
</reference>
<evidence type="ECO:0000256" key="2">
    <source>
        <dbReference type="ARBA" id="ARBA00022517"/>
    </source>
</evidence>
<dbReference type="KEGG" id="tng:GSTEN00010130G001"/>
<dbReference type="InterPro" id="IPR029060">
    <property type="entry name" value="PIN-like_dom_sf"/>
</dbReference>
<gene>
    <name evidence="8" type="ORF">GSTENG00010130001</name>
</gene>
<reference evidence="8" key="2">
    <citation type="submission" date="2004-02" db="EMBL/GenBank/DDBJ databases">
        <authorList>
            <consortium name="Genoscope"/>
            <consortium name="Whitehead Institute Centre for Genome Research"/>
        </authorList>
    </citation>
    <scope>NUCLEOTIDE SEQUENCE</scope>
</reference>
<accession>Q4SYW6</accession>
<comment type="similarity">
    <text evidence="6">Belongs to the UTP23/FCF1 family. UTP23 subfamily.</text>
</comment>
<evidence type="ECO:0000256" key="1">
    <source>
        <dbReference type="ARBA" id="ARBA00004604"/>
    </source>
</evidence>
<dbReference type="AlphaFoldDB" id="Q4SYW6"/>
<proteinExistence type="inferred from homology"/>
<dbReference type="OrthoDB" id="25675at2759"/>
<dbReference type="PANTHER" id="PTHR12416">
    <property type="entry name" value="RRNA-PROCESSING PROTEIN UTP23 HOMOLOG"/>
    <property type="match status" value="1"/>
</dbReference>
<dbReference type="Gene3D" id="3.40.50.1010">
    <property type="entry name" value="5'-nuclease"/>
    <property type="match status" value="1"/>
</dbReference>
<evidence type="ECO:0000256" key="7">
    <source>
        <dbReference type="ARBA" id="ARBA00071400"/>
    </source>
</evidence>
<sequence>MKIKRQKQAKKTISFYKYNFSFREPFQIMIDGTFCQAALKNKIQIKEQLPKYLMGEVQLCTTNCALKELESLGKELYGAKIILQRYQMRKCQHMKSPVPASECLLSLLEETNPHPLLCCHTSKYIEVFSYLTPLHPLSFFLLNL</sequence>
<comment type="subcellular location">
    <subcellularLocation>
        <location evidence="1">Nucleus</location>
        <location evidence="1">Nucleolus</location>
    </subcellularLocation>
</comment>
<comment type="caution">
    <text evidence="8">The sequence shown here is derived from an EMBL/GenBank/DDBJ whole genome shotgun (WGS) entry which is preliminary data.</text>
</comment>
<dbReference type="SUPFAM" id="SSF88723">
    <property type="entry name" value="PIN domain-like"/>
    <property type="match status" value="1"/>
</dbReference>
<evidence type="ECO:0000256" key="4">
    <source>
        <dbReference type="ARBA" id="ARBA00023242"/>
    </source>
</evidence>
<evidence type="ECO:0000313" key="8">
    <source>
        <dbReference type="EMBL" id="CAF94166.1"/>
    </source>
</evidence>